<dbReference type="Proteomes" id="UP000763484">
    <property type="component" value="Unassembled WGS sequence"/>
</dbReference>
<keyword evidence="1" id="KW-0472">Membrane</keyword>
<accession>A0A8T3UUH4</accession>
<feature type="domain" description="Uncharacterized protein AF-0924" evidence="2">
    <location>
        <begin position="42"/>
        <end position="156"/>
    </location>
</feature>
<evidence type="ECO:0000259" key="2">
    <source>
        <dbReference type="Pfam" id="PF22185"/>
    </source>
</evidence>
<gene>
    <name evidence="3" type="ORF">IHE50_01210</name>
</gene>
<dbReference type="EMBL" id="JADFAQ010000018">
    <property type="protein sequence ID" value="MBE5728019.1"/>
    <property type="molecule type" value="Genomic_DNA"/>
</dbReference>
<organism evidence="3 4">
    <name type="scientific">Candidatus Acidifodinimicrobium mancum</name>
    <dbReference type="NCBI Taxonomy" id="2898728"/>
    <lineage>
        <taxon>Archaea</taxon>
        <taxon>Candidatus Parvarchaeota</taxon>
        <taxon>Candidatus Acidifodinimicrobiaceae</taxon>
        <taxon>Candidatus Acidifodinimicrobium</taxon>
    </lineage>
</organism>
<dbReference type="Pfam" id="PF22185">
    <property type="entry name" value="AF_0924"/>
    <property type="match status" value="1"/>
</dbReference>
<dbReference type="AlphaFoldDB" id="A0A8T3UUH4"/>
<evidence type="ECO:0000313" key="3">
    <source>
        <dbReference type="EMBL" id="MBE5728019.1"/>
    </source>
</evidence>
<keyword evidence="1" id="KW-1133">Transmembrane helix</keyword>
<dbReference type="InterPro" id="IPR054025">
    <property type="entry name" value="AF_0924"/>
</dbReference>
<keyword evidence="1" id="KW-0812">Transmembrane</keyword>
<feature type="transmembrane region" description="Helical" evidence="1">
    <location>
        <begin position="6"/>
        <end position="32"/>
    </location>
</feature>
<evidence type="ECO:0000313" key="4">
    <source>
        <dbReference type="Proteomes" id="UP000763484"/>
    </source>
</evidence>
<sequence length="173" mass="20561">MGIDLLAWLSSNATLVLAIATVGMVIVSLFLVRESIKDKKMRLIEKKLDEFYTPLINYFSHPPKVKPDIIDKINDIFVGKRYLCGPKTLTLLHTIYDQQFLKFEVSNINEQNAESRFYYKNDEEKDHWIRIANELWGEAKEYTNEYYNLSGLKYKFEPYKQPTWQFYTQEKPK</sequence>
<dbReference type="Gene3D" id="1.10.3940.10">
    <property type="entry name" value="AF_0924 domain"/>
    <property type="match status" value="1"/>
</dbReference>
<name>A0A8T3UUH4_9ARCH</name>
<evidence type="ECO:0000256" key="1">
    <source>
        <dbReference type="SAM" id="Phobius"/>
    </source>
</evidence>
<protein>
    <recommendedName>
        <fullName evidence="2">Uncharacterized protein AF-0924 domain-containing protein</fullName>
    </recommendedName>
</protein>
<proteinExistence type="predicted"/>
<reference evidence="3 4" key="1">
    <citation type="submission" date="2020-09" db="EMBL/GenBank/DDBJ databases">
        <title>Genomic characterization of a novel Parvarchaeota family in acid mine drainage sediments.</title>
        <authorList>
            <person name="Luo Z.-H."/>
        </authorList>
    </citation>
    <scope>NUCLEOTIDE SEQUENCE [LARGE SCALE GENOMIC DNA]</scope>
    <source>
        <strain evidence="3">TL1-5_bins.178</strain>
    </source>
</reference>
<comment type="caution">
    <text evidence="3">The sequence shown here is derived from an EMBL/GenBank/DDBJ whole genome shotgun (WGS) entry which is preliminary data.</text>
</comment>